<keyword evidence="7" id="KW-0406">Ion transport</keyword>
<name>A0ABD1LXZ9_9FABA</name>
<proteinExistence type="inferred from homology"/>
<organism evidence="12 13">
    <name type="scientific">Flemingia macrophylla</name>
    <dbReference type="NCBI Taxonomy" id="520843"/>
    <lineage>
        <taxon>Eukaryota</taxon>
        <taxon>Viridiplantae</taxon>
        <taxon>Streptophyta</taxon>
        <taxon>Embryophyta</taxon>
        <taxon>Tracheophyta</taxon>
        <taxon>Spermatophyta</taxon>
        <taxon>Magnoliopsida</taxon>
        <taxon>eudicotyledons</taxon>
        <taxon>Gunneridae</taxon>
        <taxon>Pentapetalae</taxon>
        <taxon>rosids</taxon>
        <taxon>fabids</taxon>
        <taxon>Fabales</taxon>
        <taxon>Fabaceae</taxon>
        <taxon>Papilionoideae</taxon>
        <taxon>50 kb inversion clade</taxon>
        <taxon>NPAAA clade</taxon>
        <taxon>indigoferoid/millettioid clade</taxon>
        <taxon>Phaseoleae</taxon>
        <taxon>Flemingia</taxon>
    </lineage>
</organism>
<keyword evidence="13" id="KW-1185">Reference proteome</keyword>
<dbReference type="GO" id="GO:0016787">
    <property type="term" value="F:hydrolase activity"/>
    <property type="evidence" value="ECO:0007669"/>
    <property type="project" value="UniProtKB-KW"/>
</dbReference>
<dbReference type="Proteomes" id="UP001603857">
    <property type="component" value="Unassembled WGS sequence"/>
</dbReference>
<evidence type="ECO:0000256" key="4">
    <source>
        <dbReference type="ARBA" id="ARBA00022692"/>
    </source>
</evidence>
<dbReference type="PANTHER" id="PTHR31086">
    <property type="entry name" value="ALUMINUM-ACTIVATED MALATE TRANSPORTER 10"/>
    <property type="match status" value="1"/>
</dbReference>
<evidence type="ECO:0000256" key="8">
    <source>
        <dbReference type="ARBA" id="ARBA00023136"/>
    </source>
</evidence>
<keyword evidence="8 10" id="KW-0472">Membrane</keyword>
<evidence type="ECO:0000313" key="12">
    <source>
        <dbReference type="EMBL" id="KAL2328408.1"/>
    </source>
</evidence>
<reference evidence="12 13" key="1">
    <citation type="submission" date="2024-08" db="EMBL/GenBank/DDBJ databases">
        <title>Insights into the chromosomal genome structure of Flemingia macrophylla.</title>
        <authorList>
            <person name="Ding Y."/>
            <person name="Zhao Y."/>
            <person name="Bi W."/>
            <person name="Wu M."/>
            <person name="Zhao G."/>
            <person name="Gong Y."/>
            <person name="Li W."/>
            <person name="Zhang P."/>
        </authorList>
    </citation>
    <scope>NUCLEOTIDE SEQUENCE [LARGE SCALE GENOMIC DNA]</scope>
    <source>
        <strain evidence="12">DYQJB</strain>
        <tissue evidence="12">Leaf</tissue>
    </source>
</reference>
<keyword evidence="3" id="KW-0813">Transport</keyword>
<keyword evidence="5" id="KW-0378">Hydrolase</keyword>
<evidence type="ECO:0000256" key="2">
    <source>
        <dbReference type="ARBA" id="ARBA00007079"/>
    </source>
</evidence>
<dbReference type="GO" id="GO:0016020">
    <property type="term" value="C:membrane"/>
    <property type="evidence" value="ECO:0007669"/>
    <property type="project" value="UniProtKB-SubCell"/>
</dbReference>
<feature type="transmembrane region" description="Helical" evidence="10">
    <location>
        <begin position="186"/>
        <end position="204"/>
    </location>
</feature>
<dbReference type="SUPFAM" id="SSF88688">
    <property type="entry name" value="Families 57/38 glycoside transferase middle domain"/>
    <property type="match status" value="1"/>
</dbReference>
<evidence type="ECO:0000256" key="7">
    <source>
        <dbReference type="ARBA" id="ARBA00023065"/>
    </source>
</evidence>
<evidence type="ECO:0000256" key="3">
    <source>
        <dbReference type="ARBA" id="ARBA00022448"/>
    </source>
</evidence>
<keyword evidence="4 10" id="KW-0812">Transmembrane</keyword>
<feature type="domain" description="Glycoside hydrolase family 38 central" evidence="11">
    <location>
        <begin position="331"/>
        <end position="403"/>
    </location>
</feature>
<dbReference type="FunFam" id="1.20.1270.50:FF:000003">
    <property type="entry name" value="Alpha-mannosidase"/>
    <property type="match status" value="1"/>
</dbReference>
<feature type="transmembrane region" description="Helical" evidence="10">
    <location>
        <begin position="46"/>
        <end position="65"/>
    </location>
</feature>
<dbReference type="InterPro" id="IPR020966">
    <property type="entry name" value="ALMT"/>
</dbReference>
<dbReference type="EMBL" id="JBGMDY010000007">
    <property type="protein sequence ID" value="KAL2328408.1"/>
    <property type="molecule type" value="Genomic_DNA"/>
</dbReference>
<comment type="caution">
    <text evidence="12">The sequence shown here is derived from an EMBL/GenBank/DDBJ whole genome shotgun (WGS) entry which is preliminary data.</text>
</comment>
<protein>
    <recommendedName>
        <fullName evidence="11">Glycoside hydrolase family 38 central domain-containing protein</fullName>
    </recommendedName>
</protein>
<dbReference type="GO" id="GO:0034220">
    <property type="term" value="P:monoatomic ion transmembrane transport"/>
    <property type="evidence" value="ECO:0007669"/>
    <property type="project" value="UniProtKB-KW"/>
</dbReference>
<evidence type="ECO:0000256" key="6">
    <source>
        <dbReference type="ARBA" id="ARBA00022989"/>
    </source>
</evidence>
<dbReference type="Pfam" id="PF09261">
    <property type="entry name" value="Alpha-mann_mid"/>
    <property type="match status" value="1"/>
</dbReference>
<dbReference type="InterPro" id="IPR015341">
    <property type="entry name" value="Glyco_hydro_38_cen"/>
</dbReference>
<accession>A0ABD1LXZ9</accession>
<dbReference type="AlphaFoldDB" id="A0ABD1LXZ9"/>
<evidence type="ECO:0000259" key="11">
    <source>
        <dbReference type="SMART" id="SM00872"/>
    </source>
</evidence>
<evidence type="ECO:0000256" key="10">
    <source>
        <dbReference type="SAM" id="Phobius"/>
    </source>
</evidence>
<dbReference type="InterPro" id="IPR028995">
    <property type="entry name" value="Glyco_hydro_57/38_cen_sf"/>
</dbReference>
<comment type="similarity">
    <text evidence="2">Belongs to the aromatic acid exporter (TC 2.A.85) family.</text>
</comment>
<dbReference type="Pfam" id="PF11744">
    <property type="entry name" value="ALMT"/>
    <property type="match status" value="1"/>
</dbReference>
<feature type="transmembrane region" description="Helical" evidence="10">
    <location>
        <begin position="129"/>
        <end position="148"/>
    </location>
</feature>
<feature type="transmembrane region" description="Helical" evidence="10">
    <location>
        <begin position="71"/>
        <end position="91"/>
    </location>
</feature>
<evidence type="ECO:0000256" key="1">
    <source>
        <dbReference type="ARBA" id="ARBA00004141"/>
    </source>
</evidence>
<feature type="transmembrane region" description="Helical" evidence="10">
    <location>
        <begin position="155"/>
        <end position="174"/>
    </location>
</feature>
<dbReference type="Gene3D" id="1.20.1270.50">
    <property type="entry name" value="Glycoside hydrolase family 38, central domain"/>
    <property type="match status" value="1"/>
</dbReference>
<dbReference type="SMART" id="SM00872">
    <property type="entry name" value="Alpha-mann_mid"/>
    <property type="match status" value="1"/>
</dbReference>
<keyword evidence="6 10" id="KW-1133">Transmembrane helix</keyword>
<evidence type="ECO:0000256" key="9">
    <source>
        <dbReference type="ARBA" id="ARBA00023303"/>
    </source>
</evidence>
<comment type="subcellular location">
    <subcellularLocation>
        <location evidence="1">Membrane</location>
        <topology evidence="1">Multi-pass membrane protein</topology>
    </subcellularLocation>
</comment>
<sequence length="411" mass="45595">MASPNPNQEKEGVVGRAMAMPKVVKKKVLDILRLAKEIAQDDPRKVIHSLKVGLSISMVSLFYYYQPLYDSFGLSAMWAVMTVVLVFEYTVGATLARGLNRTVATLGAGALGIGAHHIASLSGATAEPILIGAFVFVIAAIASFIRFFPKVMARYDYGMMIFILTFSLISVSGFRDEQVLKMAHQRLSAISIGGLACVVISIFVRPVWAGDEFHHSTANKLEILGDFLEAFVFEYFKISKEGKFEDNKGYSKDKSVLEGYKKVLNSKSSDEALVNFARWEPGHGKFKFRHPWNLYFRIGTFSRQCACRMEALHAHLSSDIQDGHIESLGKQTPLNGMLAAESSNHLLDTLFTQAARQLEYFKGNSALGPKTDSLAEALAIVQHHDTVTGTEKQHVVDDYAKRLLICYIKLQ</sequence>
<keyword evidence="9" id="KW-0407">Ion channel</keyword>
<dbReference type="InterPro" id="IPR037094">
    <property type="entry name" value="Glyco_hydro_38_cen_sf"/>
</dbReference>
<evidence type="ECO:0000256" key="5">
    <source>
        <dbReference type="ARBA" id="ARBA00022801"/>
    </source>
</evidence>
<evidence type="ECO:0000313" key="13">
    <source>
        <dbReference type="Proteomes" id="UP001603857"/>
    </source>
</evidence>
<gene>
    <name evidence="12" type="ORF">Fmac_021835</name>
</gene>